<dbReference type="Pfam" id="PF13784">
    <property type="entry name" value="Fic_N"/>
    <property type="match status" value="1"/>
</dbReference>
<dbReference type="SUPFAM" id="SSF140931">
    <property type="entry name" value="Fic-like"/>
    <property type="match status" value="1"/>
</dbReference>
<dbReference type="EC" id="2.7.7.108" evidence="1"/>
<dbReference type="PROSITE" id="PS51459">
    <property type="entry name" value="FIDO"/>
    <property type="match status" value="1"/>
</dbReference>
<dbReference type="Gene3D" id="1.10.3290.10">
    <property type="entry name" value="Fido-like domain"/>
    <property type="match status" value="1"/>
</dbReference>
<feature type="domain" description="Fido" evidence="2">
    <location>
        <begin position="121"/>
        <end position="261"/>
    </location>
</feature>
<dbReference type="Pfam" id="PF02661">
    <property type="entry name" value="Fic"/>
    <property type="match status" value="1"/>
</dbReference>
<dbReference type="PIRSF" id="PIRSF038925">
    <property type="entry name" value="AMP-prot_trans"/>
    <property type="match status" value="1"/>
</dbReference>
<dbReference type="InterPro" id="IPR003812">
    <property type="entry name" value="Fido"/>
</dbReference>
<comment type="catalytic activity">
    <reaction evidence="1">
        <text>L-threonyl-[protein] + ATP = 3-O-(5'-adenylyl)-L-threonyl-[protein] + diphosphate</text>
        <dbReference type="Rhea" id="RHEA:54292"/>
        <dbReference type="Rhea" id="RHEA-COMP:11060"/>
        <dbReference type="Rhea" id="RHEA-COMP:13847"/>
        <dbReference type="ChEBI" id="CHEBI:30013"/>
        <dbReference type="ChEBI" id="CHEBI:30616"/>
        <dbReference type="ChEBI" id="CHEBI:33019"/>
        <dbReference type="ChEBI" id="CHEBI:138113"/>
        <dbReference type="EC" id="2.7.7.108"/>
    </reaction>
</comment>
<evidence type="ECO:0000313" key="3">
    <source>
        <dbReference type="EMBL" id="MFC3909144.1"/>
    </source>
</evidence>
<keyword evidence="1" id="KW-0067">ATP-binding</keyword>
<dbReference type="EMBL" id="JBHSAB010000020">
    <property type="protein sequence ID" value="MFC3909144.1"/>
    <property type="molecule type" value="Genomic_DNA"/>
</dbReference>
<comment type="function">
    <text evidence="1">Adenylyltransferase that mediates the addition of adenosine 5'-monophosphate (AMP) to specific residues of target proteins.</text>
</comment>
<dbReference type="GO" id="GO:0016779">
    <property type="term" value="F:nucleotidyltransferase activity"/>
    <property type="evidence" value="ECO:0007669"/>
    <property type="project" value="UniProtKB-KW"/>
</dbReference>
<dbReference type="NCBIfam" id="NF046030">
    <property type="entry name" value="ProtAdlyltaseSoFic"/>
    <property type="match status" value="1"/>
</dbReference>
<name>A0ABV8CGM1_9GAMM</name>
<accession>A0ABV8CGM1</accession>
<protein>
    <recommendedName>
        <fullName evidence="1">Protein adenylyltransferase</fullName>
        <ecNumber evidence="1">2.7.7.108</ecNumber>
    </recommendedName>
    <alternativeName>
        <fullName evidence="1">AMPylator</fullName>
    </alternativeName>
</protein>
<comment type="subunit">
    <text evidence="1">Homodimer.</text>
</comment>
<dbReference type="InterPro" id="IPR026287">
    <property type="entry name" value="SoFic-like"/>
</dbReference>
<organism evidence="3 4">
    <name type="scientific">Legionella dresdenensis</name>
    <dbReference type="NCBI Taxonomy" id="450200"/>
    <lineage>
        <taxon>Bacteria</taxon>
        <taxon>Pseudomonadati</taxon>
        <taxon>Pseudomonadota</taxon>
        <taxon>Gammaproteobacteria</taxon>
        <taxon>Legionellales</taxon>
        <taxon>Legionellaceae</taxon>
        <taxon>Legionella</taxon>
    </lineage>
</organism>
<dbReference type="InterPro" id="IPR040198">
    <property type="entry name" value="Fido_containing"/>
</dbReference>
<keyword evidence="4" id="KW-1185">Reference proteome</keyword>
<evidence type="ECO:0000256" key="1">
    <source>
        <dbReference type="PIRNR" id="PIRNR038925"/>
    </source>
</evidence>
<dbReference type="InterPro" id="IPR025758">
    <property type="entry name" value="Fic/DOC_N"/>
</dbReference>
<dbReference type="PANTHER" id="PTHR13504">
    <property type="entry name" value="FIDO DOMAIN-CONTAINING PROTEIN DDB_G0283145"/>
    <property type="match status" value="1"/>
</dbReference>
<evidence type="ECO:0000313" key="4">
    <source>
        <dbReference type="Proteomes" id="UP001595758"/>
    </source>
</evidence>
<evidence type="ECO:0000259" key="2">
    <source>
        <dbReference type="PROSITE" id="PS51459"/>
    </source>
</evidence>
<dbReference type="InterPro" id="IPR048770">
    <property type="entry name" value="SoFic-like_C"/>
</dbReference>
<dbReference type="Pfam" id="PF21248">
    <property type="entry name" value="SoFic-like_C"/>
    <property type="match status" value="1"/>
</dbReference>
<comment type="catalytic activity">
    <reaction evidence="1">
        <text>L-tyrosyl-[protein] + ATP = O-(5'-adenylyl)-L-tyrosyl-[protein] + diphosphate</text>
        <dbReference type="Rhea" id="RHEA:54288"/>
        <dbReference type="Rhea" id="RHEA-COMP:10136"/>
        <dbReference type="Rhea" id="RHEA-COMP:13846"/>
        <dbReference type="ChEBI" id="CHEBI:30616"/>
        <dbReference type="ChEBI" id="CHEBI:33019"/>
        <dbReference type="ChEBI" id="CHEBI:46858"/>
        <dbReference type="ChEBI" id="CHEBI:83624"/>
        <dbReference type="EC" id="2.7.7.108"/>
    </reaction>
</comment>
<proteinExistence type="predicted"/>
<reference evidence="4" key="1">
    <citation type="journal article" date="2019" name="Int. J. Syst. Evol. Microbiol.">
        <title>The Global Catalogue of Microorganisms (GCM) 10K type strain sequencing project: providing services to taxonomists for standard genome sequencing and annotation.</title>
        <authorList>
            <consortium name="The Broad Institute Genomics Platform"/>
            <consortium name="The Broad Institute Genome Sequencing Center for Infectious Disease"/>
            <person name="Wu L."/>
            <person name="Ma J."/>
        </authorList>
    </citation>
    <scope>NUCLEOTIDE SEQUENCE [LARGE SCALE GENOMIC DNA]</scope>
    <source>
        <strain evidence="4">CCUG 59858</strain>
    </source>
</reference>
<dbReference type="RefSeq" id="WP_382343084.1">
    <property type="nucleotide sequence ID" value="NZ_JBHSAB010000020.1"/>
</dbReference>
<gene>
    <name evidence="3" type="primary">fic</name>
    <name evidence="3" type="ORF">ACFORL_08655</name>
</gene>
<keyword evidence="1" id="KW-0808">Transferase</keyword>
<keyword evidence="1 3" id="KW-0548">Nucleotidyltransferase</keyword>
<keyword evidence="1" id="KW-0547">Nucleotide-binding</keyword>
<sequence>MIKIDVTKAYNELPALPPKQDIETKKILKVCIEARASLAELRKAAEMLPNQSVLINSLPLLEAQASSEIENIVTTTDKLFQYANSSSETNIDPATKEALRYRTALREGFESIKSRPLNTVLAESLCSTLHGVEMTVRKVPGTTLSNQTTGEIIYTPPEGEALLRQKLHNWEVFLHDQNDIDPLIKMAIGHYQFEAIHPFTDGNGRTGRILNILYLIERELLTIPVLYLSRYIIKNKREYYQYLLNVTLKDDWESWIIYMLNAVANTSQWTCNRIKNIVGLMEETVEYVKNKQPKIYSRELVELLFVQPYCRISNVVDAEIVKRQTAAEYLQKLVSEGILKELEIGREKIYINTRFMQILFKDSD</sequence>
<dbReference type="PANTHER" id="PTHR13504:SF35">
    <property type="entry name" value="PROTEIN ADENYLYLTRANSFERASE SOFIC"/>
    <property type="match status" value="1"/>
</dbReference>
<dbReference type="InterPro" id="IPR036597">
    <property type="entry name" value="Fido-like_dom_sf"/>
</dbReference>
<comment type="caution">
    <text evidence="3">The sequence shown here is derived from an EMBL/GenBank/DDBJ whole genome shotgun (WGS) entry which is preliminary data.</text>
</comment>
<dbReference type="Proteomes" id="UP001595758">
    <property type="component" value="Unassembled WGS sequence"/>
</dbReference>